<comment type="caution">
    <text evidence="1">The sequence shown here is derived from an EMBL/GenBank/DDBJ whole genome shotgun (WGS) entry which is preliminary data.</text>
</comment>
<organism evidence="1 2">
    <name type="scientific">Arachis hypogaea</name>
    <name type="common">Peanut</name>
    <dbReference type="NCBI Taxonomy" id="3818"/>
    <lineage>
        <taxon>Eukaryota</taxon>
        <taxon>Viridiplantae</taxon>
        <taxon>Streptophyta</taxon>
        <taxon>Embryophyta</taxon>
        <taxon>Tracheophyta</taxon>
        <taxon>Spermatophyta</taxon>
        <taxon>Magnoliopsida</taxon>
        <taxon>eudicotyledons</taxon>
        <taxon>Gunneridae</taxon>
        <taxon>Pentapetalae</taxon>
        <taxon>rosids</taxon>
        <taxon>fabids</taxon>
        <taxon>Fabales</taxon>
        <taxon>Fabaceae</taxon>
        <taxon>Papilionoideae</taxon>
        <taxon>50 kb inversion clade</taxon>
        <taxon>dalbergioids sensu lato</taxon>
        <taxon>Dalbergieae</taxon>
        <taxon>Pterocarpus clade</taxon>
        <taxon>Arachis</taxon>
    </lineage>
</organism>
<dbReference type="Proteomes" id="UP000289738">
    <property type="component" value="Chromosome B08"/>
</dbReference>
<accession>A0A444Y265</accession>
<evidence type="ECO:0008006" key="3">
    <source>
        <dbReference type="Google" id="ProtNLM"/>
    </source>
</evidence>
<gene>
    <name evidence="1" type="ORF">Ahy_B08g091374</name>
</gene>
<keyword evidence="2" id="KW-1185">Reference proteome</keyword>
<dbReference type="EMBL" id="SDMP01000018">
    <property type="protein sequence ID" value="RYQ95966.1"/>
    <property type="molecule type" value="Genomic_DNA"/>
</dbReference>
<sequence length="163" mass="19138">MCVTHYDRRASAFVVEELEPFEGWSQGSFRVWLTASTYDCGLFQSLYFPCHHVVAACVAASVKWSLYVHSVYLQSAVFKVYETEFPLIPNEKLWLEWFETRLRPNLAMRRKATGKPVLTRFRNEMDEGERQEKRCGLCRQIGHTKDAVQTNLHTRLTRKLIYI</sequence>
<reference evidence="1 2" key="1">
    <citation type="submission" date="2019-01" db="EMBL/GenBank/DDBJ databases">
        <title>Sequencing of cultivated peanut Arachis hypogaea provides insights into genome evolution and oil improvement.</title>
        <authorList>
            <person name="Chen X."/>
        </authorList>
    </citation>
    <scope>NUCLEOTIDE SEQUENCE [LARGE SCALE GENOMIC DNA]</scope>
    <source>
        <strain evidence="2">cv. Fuhuasheng</strain>
        <tissue evidence="1">Leaves</tissue>
    </source>
</reference>
<proteinExistence type="predicted"/>
<protein>
    <recommendedName>
        <fullName evidence="3">SWIM-type domain-containing protein</fullName>
    </recommendedName>
</protein>
<name>A0A444Y265_ARAHY</name>
<evidence type="ECO:0000313" key="1">
    <source>
        <dbReference type="EMBL" id="RYQ95966.1"/>
    </source>
</evidence>
<evidence type="ECO:0000313" key="2">
    <source>
        <dbReference type="Proteomes" id="UP000289738"/>
    </source>
</evidence>
<dbReference type="AlphaFoldDB" id="A0A444Y265"/>